<dbReference type="Pfam" id="PF07892">
    <property type="entry name" value="DUF1667"/>
    <property type="match status" value="1"/>
</dbReference>
<dbReference type="InParanoid" id="A0A397RYX2"/>
<dbReference type="EMBL" id="QXEV01000001">
    <property type="protein sequence ID" value="RIA78472.1"/>
    <property type="molecule type" value="Genomic_DNA"/>
</dbReference>
<dbReference type="PANTHER" id="PTHR39450:SF1">
    <property type="entry name" value="DUF1667 DOMAIN-CONTAINING PROTEIN"/>
    <property type="match status" value="1"/>
</dbReference>
<comment type="caution">
    <text evidence="1">The sequence shown here is derived from an EMBL/GenBank/DDBJ whole genome shotgun (WGS) entry which is preliminary data.</text>
</comment>
<dbReference type="OrthoDB" id="9811531at2"/>
<dbReference type="InterPro" id="IPR036593">
    <property type="entry name" value="CPE0013-like_sf"/>
</dbReference>
<dbReference type="SUPFAM" id="SSF160148">
    <property type="entry name" value="CPE0013-like"/>
    <property type="match status" value="1"/>
</dbReference>
<evidence type="ECO:0000313" key="2">
    <source>
        <dbReference type="Proteomes" id="UP000266506"/>
    </source>
</evidence>
<reference evidence="1 2" key="1">
    <citation type="submission" date="2018-08" db="EMBL/GenBank/DDBJ databases">
        <title>Genomic Encyclopedia of Archaeal and Bacterial Type Strains, Phase II (KMG-II): from individual species to whole genera.</title>
        <authorList>
            <person name="Goeker M."/>
        </authorList>
    </citation>
    <scope>NUCLEOTIDE SEQUENCE [LARGE SCALE GENOMIC DNA]</scope>
    <source>
        <strain evidence="1 2">ATCC 27112</strain>
    </source>
</reference>
<dbReference type="Gene3D" id="3.10.530.10">
    <property type="entry name" value="CPE0013-like"/>
    <property type="match status" value="1"/>
</dbReference>
<dbReference type="InterPro" id="IPR012460">
    <property type="entry name" value="DUF1667"/>
</dbReference>
<protein>
    <submittedName>
        <fullName evidence="1">CxxC motif-containing protein</fullName>
    </submittedName>
</protein>
<proteinExistence type="predicted"/>
<dbReference type="PANTHER" id="PTHR39450">
    <property type="entry name" value="MOLYBDOPTERIN OXIDOREDUCTASE, 4FE-4S CLUSTER-BINDING SUBUNIT"/>
    <property type="match status" value="1"/>
</dbReference>
<gene>
    <name evidence="1" type="ORF">EI71_00032</name>
</gene>
<dbReference type="Proteomes" id="UP000266506">
    <property type="component" value="Unassembled WGS sequence"/>
</dbReference>
<evidence type="ECO:0000313" key="1">
    <source>
        <dbReference type="EMBL" id="RIA78472.1"/>
    </source>
</evidence>
<keyword evidence="2" id="KW-1185">Reference proteome</keyword>
<name>A0A397RYX2_9MOLU</name>
<dbReference type="RefSeq" id="WP_119015220.1">
    <property type="nucleotide sequence ID" value="NZ_QXEV01000001.1"/>
</dbReference>
<accession>A0A397RYX2</accession>
<organism evidence="1 2">
    <name type="scientific">Anaeroplasma bactoclasticum</name>
    <dbReference type="NCBI Taxonomy" id="2088"/>
    <lineage>
        <taxon>Bacteria</taxon>
        <taxon>Bacillati</taxon>
        <taxon>Mycoplasmatota</taxon>
        <taxon>Mollicutes</taxon>
        <taxon>Anaeroplasmatales</taxon>
        <taxon>Anaeroplasmataceae</taxon>
        <taxon>Anaeroplasma</taxon>
    </lineage>
</organism>
<sequence length="113" mass="12423">MKELICITCPRGCHLTVDEELKKVTGNSCNRGEAYGLQEVLDPKRVITSTVTILGADLKRLPVRCDKPISKKLMLDVMKVLDTVTVKSPVKCGDIIVKNILGTDVNIISSRDL</sequence>
<dbReference type="AlphaFoldDB" id="A0A397RYX2"/>